<sequence length="441" mass="50973">MVRIRHDMIGNSNDMIDICHDMVRIRHDMIGNRHDMIGYIHDLIDNRHDMIGNCHNMIGNPHDMIGIRHDMTDNRHDMIDIHLDMIGNHHDIIEIRHDMMDIYNTTVAWYTTNNTVAVTTASGYDDDWKLLDPAFFHEQSWVRFVYGFISIMGAIGNAAVMVTILKSRFLRTNTYYFILSLAFADFMCCVISLAIKVFPIVHVPPGFAGELLCRIIISEFLLWTSVVCSGFHLGAVTIERYLAIVKPFIYVNYTKKTAVICIICLWSLTLICEPYLIYIYTYENGHCTTIHTERARRYTQISAIMIFFLSYVTPIVIMIIGYGSIFHTLKIEERAMLATSGPQKELEREKLTARKNVIKMLMIVVTTYFMCLTPNQIVWFGFNVGLTVDFNSAYYNITVMATFANSCMNPIIYTIRNKRFRNDLKALICRKTNQIDNSSFT</sequence>
<organism evidence="8 9">
    <name type="scientific">Saccoglossus kowalevskii</name>
    <name type="common">Acorn worm</name>
    <dbReference type="NCBI Taxonomy" id="10224"/>
    <lineage>
        <taxon>Eukaryota</taxon>
        <taxon>Metazoa</taxon>
        <taxon>Hemichordata</taxon>
        <taxon>Enteropneusta</taxon>
        <taxon>Harrimaniidae</taxon>
        <taxon>Saccoglossus</taxon>
    </lineage>
</organism>
<dbReference type="InterPro" id="IPR000276">
    <property type="entry name" value="GPCR_Rhodpsn"/>
</dbReference>
<dbReference type="PROSITE" id="PS50262">
    <property type="entry name" value="G_PROTEIN_RECEP_F1_2"/>
    <property type="match status" value="1"/>
</dbReference>
<dbReference type="GeneID" id="102805647"/>
<feature type="transmembrane region" description="Helical" evidence="6">
    <location>
        <begin position="215"/>
        <end position="238"/>
    </location>
</feature>
<feature type="transmembrane region" description="Helical" evidence="6">
    <location>
        <begin position="144"/>
        <end position="164"/>
    </location>
</feature>
<dbReference type="PROSITE" id="PS00237">
    <property type="entry name" value="G_PROTEIN_RECEP_F1_1"/>
    <property type="match status" value="1"/>
</dbReference>
<feature type="domain" description="G-protein coupled receptors family 1 profile" evidence="7">
    <location>
        <begin position="156"/>
        <end position="413"/>
    </location>
</feature>
<comment type="similarity">
    <text evidence="5">Belongs to the G-protein coupled receptor 1 family.</text>
</comment>
<keyword evidence="5" id="KW-0807">Transducer</keyword>
<accession>A0ABM0M5F0</accession>
<feature type="transmembrane region" description="Helical" evidence="6">
    <location>
        <begin position="394"/>
        <end position="415"/>
    </location>
</feature>
<feature type="transmembrane region" description="Helical" evidence="6">
    <location>
        <begin position="301"/>
        <end position="326"/>
    </location>
</feature>
<keyword evidence="2 5" id="KW-0812">Transmembrane</keyword>
<dbReference type="SUPFAM" id="SSF81321">
    <property type="entry name" value="Family A G protein-coupled receptor-like"/>
    <property type="match status" value="1"/>
</dbReference>
<dbReference type="CDD" id="cd00637">
    <property type="entry name" value="7tm_classA_rhodopsin-like"/>
    <property type="match status" value="1"/>
</dbReference>
<comment type="subcellular location">
    <subcellularLocation>
        <location evidence="1">Membrane</location>
    </subcellularLocation>
</comment>
<evidence type="ECO:0000256" key="3">
    <source>
        <dbReference type="ARBA" id="ARBA00022989"/>
    </source>
</evidence>
<dbReference type="PRINTS" id="PR00237">
    <property type="entry name" value="GPCRRHODOPSN"/>
</dbReference>
<name>A0ABM0M5F0_SACKO</name>
<evidence type="ECO:0000256" key="4">
    <source>
        <dbReference type="ARBA" id="ARBA00023136"/>
    </source>
</evidence>
<dbReference type="PANTHER" id="PTHR45698:SF1">
    <property type="entry name" value="TRACE AMINE-ASSOCIATED RECEPTOR 13C-LIKE"/>
    <property type="match status" value="1"/>
</dbReference>
<dbReference type="RefSeq" id="XP_006815241.1">
    <property type="nucleotide sequence ID" value="XM_006815178.1"/>
</dbReference>
<protein>
    <submittedName>
        <fullName evidence="9">Galanin receptor type 2-like</fullName>
    </submittedName>
</protein>
<reference evidence="9" key="1">
    <citation type="submission" date="2025-08" db="UniProtKB">
        <authorList>
            <consortium name="RefSeq"/>
        </authorList>
    </citation>
    <scope>IDENTIFICATION</scope>
    <source>
        <tissue evidence="9">Testes</tissue>
    </source>
</reference>
<evidence type="ECO:0000313" key="8">
    <source>
        <dbReference type="Proteomes" id="UP000694865"/>
    </source>
</evidence>
<dbReference type="InterPro" id="IPR017452">
    <property type="entry name" value="GPCR_Rhodpsn_7TM"/>
</dbReference>
<gene>
    <name evidence="9" type="primary">LOC102805647</name>
</gene>
<evidence type="ECO:0000256" key="5">
    <source>
        <dbReference type="RuleBase" id="RU000688"/>
    </source>
</evidence>
<dbReference type="SMART" id="SM01381">
    <property type="entry name" value="7TM_GPCR_Srsx"/>
    <property type="match status" value="1"/>
</dbReference>
<keyword evidence="3 6" id="KW-1133">Transmembrane helix</keyword>
<keyword evidence="8" id="KW-1185">Reference proteome</keyword>
<proteinExistence type="inferred from homology"/>
<keyword evidence="5" id="KW-0297">G-protein coupled receptor</keyword>
<dbReference type="Pfam" id="PF00001">
    <property type="entry name" value="7tm_1"/>
    <property type="match status" value="1"/>
</dbReference>
<keyword evidence="4 6" id="KW-0472">Membrane</keyword>
<keyword evidence="5" id="KW-0675">Receptor</keyword>
<evidence type="ECO:0000256" key="1">
    <source>
        <dbReference type="ARBA" id="ARBA00004370"/>
    </source>
</evidence>
<dbReference type="Proteomes" id="UP000694865">
    <property type="component" value="Unplaced"/>
</dbReference>
<evidence type="ECO:0000313" key="9">
    <source>
        <dbReference type="RefSeq" id="XP_006815241.1"/>
    </source>
</evidence>
<evidence type="ECO:0000256" key="2">
    <source>
        <dbReference type="ARBA" id="ARBA00022692"/>
    </source>
</evidence>
<feature type="transmembrane region" description="Helical" evidence="6">
    <location>
        <begin position="176"/>
        <end position="195"/>
    </location>
</feature>
<dbReference type="Gene3D" id="1.20.1070.10">
    <property type="entry name" value="Rhodopsin 7-helix transmembrane proteins"/>
    <property type="match status" value="1"/>
</dbReference>
<dbReference type="PANTHER" id="PTHR45698">
    <property type="entry name" value="TRACE AMINE-ASSOCIATED RECEPTOR 19N-RELATED"/>
    <property type="match status" value="1"/>
</dbReference>
<feature type="transmembrane region" description="Helical" evidence="6">
    <location>
        <begin position="360"/>
        <end position="382"/>
    </location>
</feature>
<evidence type="ECO:0000256" key="6">
    <source>
        <dbReference type="SAM" id="Phobius"/>
    </source>
</evidence>
<feature type="transmembrane region" description="Helical" evidence="6">
    <location>
        <begin position="259"/>
        <end position="281"/>
    </location>
</feature>
<evidence type="ECO:0000259" key="7">
    <source>
        <dbReference type="PROSITE" id="PS50262"/>
    </source>
</evidence>